<dbReference type="GO" id="GO:0005886">
    <property type="term" value="C:plasma membrane"/>
    <property type="evidence" value="ECO:0007669"/>
    <property type="project" value="UniProtKB-SubCell"/>
</dbReference>
<evidence type="ECO:0000256" key="3">
    <source>
        <dbReference type="ARBA" id="ARBA00022475"/>
    </source>
</evidence>
<evidence type="ECO:0000256" key="5">
    <source>
        <dbReference type="ARBA" id="ARBA00022989"/>
    </source>
</evidence>
<dbReference type="Pfam" id="PF25539">
    <property type="entry name" value="Bestrophin_2"/>
    <property type="match status" value="1"/>
</dbReference>
<reference evidence="9 10" key="1">
    <citation type="submission" date="2016-07" db="EMBL/GenBank/DDBJ databases">
        <title>Pervasive Adenine N6-methylation of Active Genes in Fungi.</title>
        <authorList>
            <consortium name="DOE Joint Genome Institute"/>
            <person name="Mondo S.J."/>
            <person name="Dannebaum R.O."/>
            <person name="Kuo R.C."/>
            <person name="Labutti K."/>
            <person name="Haridas S."/>
            <person name="Kuo A."/>
            <person name="Salamov A."/>
            <person name="Ahrendt S.R."/>
            <person name="Lipzen A."/>
            <person name="Sullivan W."/>
            <person name="Andreopoulos W.B."/>
            <person name="Clum A."/>
            <person name="Lindquist E."/>
            <person name="Daum C."/>
            <person name="Ramamoorthy G.K."/>
            <person name="Gryganskyi A."/>
            <person name="Culley D."/>
            <person name="Magnuson J.K."/>
            <person name="James T.Y."/>
            <person name="O'Malley M.A."/>
            <person name="Stajich J.E."/>
            <person name="Spatafora J.W."/>
            <person name="Visel A."/>
            <person name="Grigoriev I.V."/>
        </authorList>
    </citation>
    <scope>NUCLEOTIDE SEQUENCE [LARGE SCALE GENOMIC DNA]</scope>
    <source>
        <strain evidence="9 10">12-1054</strain>
    </source>
</reference>
<dbReference type="EMBL" id="MCFI01000009">
    <property type="protein sequence ID" value="ORY82636.1"/>
    <property type="molecule type" value="Genomic_DNA"/>
</dbReference>
<evidence type="ECO:0000256" key="8">
    <source>
        <dbReference type="SAM" id="SignalP"/>
    </source>
</evidence>
<dbReference type="OrthoDB" id="1368at2759"/>
<dbReference type="PANTHER" id="PTHR33281">
    <property type="entry name" value="UPF0187 PROTEIN YNEE"/>
    <property type="match status" value="1"/>
</dbReference>
<comment type="caution">
    <text evidence="9">The sequence shown here is derived from an EMBL/GenBank/DDBJ whole genome shotgun (WGS) entry which is preliminary data.</text>
</comment>
<keyword evidence="8" id="KW-0732">Signal</keyword>
<dbReference type="AlphaFoldDB" id="A0A1Y2FH96"/>
<name>A0A1Y2FH96_PROLT</name>
<accession>A0A1Y2FH96</accession>
<evidence type="ECO:0000256" key="7">
    <source>
        <dbReference type="ARBA" id="ARBA00023136"/>
    </source>
</evidence>
<dbReference type="RefSeq" id="XP_040725507.1">
    <property type="nucleotide sequence ID" value="XM_040866969.1"/>
</dbReference>
<evidence type="ECO:0000313" key="9">
    <source>
        <dbReference type="EMBL" id="ORY82636.1"/>
    </source>
</evidence>
<organism evidence="9 10">
    <name type="scientific">Protomyces lactucae-debilis</name>
    <dbReference type="NCBI Taxonomy" id="2754530"/>
    <lineage>
        <taxon>Eukaryota</taxon>
        <taxon>Fungi</taxon>
        <taxon>Dikarya</taxon>
        <taxon>Ascomycota</taxon>
        <taxon>Taphrinomycotina</taxon>
        <taxon>Taphrinomycetes</taxon>
        <taxon>Taphrinales</taxon>
        <taxon>Protomycetaceae</taxon>
        <taxon>Protomyces</taxon>
    </lineage>
</organism>
<comment type="subcellular location">
    <subcellularLocation>
        <location evidence="1">Cell membrane</location>
        <topology evidence="1">Multi-pass membrane protein</topology>
    </subcellularLocation>
</comment>
<gene>
    <name evidence="9" type="ORF">BCR37DRAFT_317610</name>
</gene>
<feature type="signal peptide" evidence="8">
    <location>
        <begin position="1"/>
        <end position="20"/>
    </location>
</feature>
<evidence type="ECO:0000256" key="4">
    <source>
        <dbReference type="ARBA" id="ARBA00022692"/>
    </source>
</evidence>
<protein>
    <submittedName>
        <fullName evidence="9">Bestrophin, RFP-TM, chloride channel-domain-containing protein</fullName>
    </submittedName>
</protein>
<dbReference type="InterPro" id="IPR044669">
    <property type="entry name" value="YneE/VCCN1/2-like"/>
</dbReference>
<dbReference type="GO" id="GO:0005254">
    <property type="term" value="F:chloride channel activity"/>
    <property type="evidence" value="ECO:0007669"/>
    <property type="project" value="InterPro"/>
</dbReference>
<keyword evidence="4" id="KW-0812">Transmembrane</keyword>
<proteinExistence type="predicted"/>
<dbReference type="STRING" id="56484.A0A1Y2FH96"/>
<dbReference type="Proteomes" id="UP000193685">
    <property type="component" value="Unassembled WGS sequence"/>
</dbReference>
<evidence type="ECO:0000313" key="10">
    <source>
        <dbReference type="Proteomes" id="UP000193685"/>
    </source>
</evidence>
<keyword evidence="2" id="KW-0813">Transport</keyword>
<keyword evidence="5" id="KW-1133">Transmembrane helix</keyword>
<evidence type="ECO:0000256" key="6">
    <source>
        <dbReference type="ARBA" id="ARBA00023065"/>
    </source>
</evidence>
<keyword evidence="7" id="KW-0472">Membrane</keyword>
<evidence type="ECO:0000256" key="1">
    <source>
        <dbReference type="ARBA" id="ARBA00004651"/>
    </source>
</evidence>
<keyword evidence="10" id="KW-1185">Reference proteome</keyword>
<keyword evidence="6" id="KW-0406">Ion transport</keyword>
<sequence>MITTLGFVVGLALSFRTTTAYGNWKEARTAWDKLNALSRNLARIFWVHCKTDGSTADVLRRKTAVNLVGYFAVALKHHLREERGHMASDLAELIPHLPTFSKVREEGGHSESSTSTTAGHPCYVPHPKDATANYTCLHGTLPTEITWHLGAFLEHLVSDRGMVPVAYGQAIGIVNGFSEVTSTCERILRNPVPPAYNIVISQLVWVFLIFLPFQLLKSLGWVSIPVTFISSAMIMGLAEIGLEVENPFGDDENDLDTDRMAQAIIFELQTLTTLQTWKDDLSNWSESSDNRPLYPFSTASFPELAEYPKEAVYDLLKRKATSVQTSDPLGRMGESRAGTWFTRSRSHSAATTLGKRVAVETQEV</sequence>
<keyword evidence="3" id="KW-1003">Cell membrane</keyword>
<evidence type="ECO:0000256" key="2">
    <source>
        <dbReference type="ARBA" id="ARBA00022448"/>
    </source>
</evidence>
<feature type="chain" id="PRO_5012824613" evidence="8">
    <location>
        <begin position="21"/>
        <end position="364"/>
    </location>
</feature>
<dbReference type="GeneID" id="63783568"/>
<dbReference type="PANTHER" id="PTHR33281:SF19">
    <property type="entry name" value="VOLTAGE-DEPENDENT ANION CHANNEL-FORMING PROTEIN YNEE"/>
    <property type="match status" value="1"/>
</dbReference>
<dbReference type="OMA" id="YVFATML"/>